<dbReference type="Proteomes" id="UP000069272">
    <property type="component" value="Chromosome 2R"/>
</dbReference>
<dbReference type="RefSeq" id="XP_035775537.1">
    <property type="nucleotide sequence ID" value="XM_035919644.1"/>
</dbReference>
<name>A0A182FZM2_ANOAL</name>
<dbReference type="KEGG" id="aali:118457797"/>
<dbReference type="VEuPathDB" id="VectorBase:AALB20_034362"/>
<proteinExistence type="predicted"/>
<organism evidence="1 2">
    <name type="scientific">Anopheles albimanus</name>
    <name type="common">New world malaria mosquito</name>
    <dbReference type="NCBI Taxonomy" id="7167"/>
    <lineage>
        <taxon>Eukaryota</taxon>
        <taxon>Metazoa</taxon>
        <taxon>Ecdysozoa</taxon>
        <taxon>Arthropoda</taxon>
        <taxon>Hexapoda</taxon>
        <taxon>Insecta</taxon>
        <taxon>Pterygota</taxon>
        <taxon>Neoptera</taxon>
        <taxon>Endopterygota</taxon>
        <taxon>Diptera</taxon>
        <taxon>Nematocera</taxon>
        <taxon>Culicoidea</taxon>
        <taxon>Culicidae</taxon>
        <taxon>Anophelinae</taxon>
        <taxon>Anopheles</taxon>
    </lineage>
</organism>
<protein>
    <submittedName>
        <fullName evidence="1">Uncharacterized protein</fullName>
    </submittedName>
</protein>
<dbReference type="VEuPathDB" id="VectorBase:AALB015461"/>
<accession>A0A182FZM2</accession>
<evidence type="ECO:0000313" key="2">
    <source>
        <dbReference type="Proteomes" id="UP000069272"/>
    </source>
</evidence>
<dbReference type="GeneID" id="118457797"/>
<dbReference type="EnsemblMetazoa" id="AALB015461-RA">
    <property type="protein sequence ID" value="AALB015461-PA"/>
    <property type="gene ID" value="AALB015461"/>
</dbReference>
<reference evidence="1 2" key="1">
    <citation type="journal article" date="2017" name="G3 (Bethesda)">
        <title>The Physical Genome Mapping of Anopheles albimanus Corrected Scaffold Misassemblies and Identified Interarm Rearrangements in Genus Anopheles.</title>
        <authorList>
            <person name="Artemov G.N."/>
            <person name="Peery A.N."/>
            <person name="Jiang X."/>
            <person name="Tu Z."/>
            <person name="Stegniy V.N."/>
            <person name="Sharakhova M.V."/>
            <person name="Sharakhov I.V."/>
        </authorList>
    </citation>
    <scope>NUCLEOTIDE SEQUENCE [LARGE SCALE GENOMIC DNA]</scope>
    <source>
        <strain evidence="1 2">ALBI9_A</strain>
    </source>
</reference>
<keyword evidence="2" id="KW-1185">Reference proteome</keyword>
<evidence type="ECO:0000313" key="1">
    <source>
        <dbReference type="EnsemblMetazoa" id="AALB015461-PA"/>
    </source>
</evidence>
<sequence length="164" mass="19349">MGVPTKVYVYTNIYTYSNKYKNLDRFVKDVKRFLREYDSIVLHKDLYNLVFRSYLREIRSKVKVVLQKFGAAPCDDGSTHAKKEMFCCGLAFTDAEQFRKHYKAVHNEAFLRYPNTLELKSALAKLDHMRHRLDEYTRFGKEYTLALLLDLKKIAKNISGTLKF</sequence>
<dbReference type="AlphaFoldDB" id="A0A182FZM2"/>
<reference evidence="1" key="2">
    <citation type="submission" date="2022-08" db="UniProtKB">
        <authorList>
            <consortium name="EnsemblMetazoa"/>
        </authorList>
    </citation>
    <scope>IDENTIFICATION</scope>
    <source>
        <strain evidence="1">STECLA/ALBI9_A</strain>
    </source>
</reference>
<dbReference type="OrthoDB" id="7749447at2759"/>